<feature type="transmembrane region" description="Helical" evidence="1">
    <location>
        <begin position="307"/>
        <end position="327"/>
    </location>
</feature>
<dbReference type="Proteomes" id="UP000244184">
    <property type="component" value="Unassembled WGS sequence"/>
</dbReference>
<feature type="transmembrane region" description="Helical" evidence="1">
    <location>
        <begin position="251"/>
        <end position="268"/>
    </location>
</feature>
<dbReference type="AlphaFoldDB" id="A0A2T6G1H9"/>
<keyword evidence="1" id="KW-0812">Transmembrane</keyword>
<feature type="transmembrane region" description="Helical" evidence="1">
    <location>
        <begin position="195"/>
        <end position="215"/>
    </location>
</feature>
<keyword evidence="1" id="KW-1133">Transmembrane helix</keyword>
<reference evidence="2 3" key="1">
    <citation type="submission" date="2018-03" db="EMBL/GenBank/DDBJ databases">
        <title>Genome sequence of Paenibacillus elgii strain AC13 an antimicrobial compound producing bacteria.</title>
        <authorList>
            <person name="Kurokawa A.S."/>
            <person name="Araujo J.F."/>
            <person name="Costa R.A."/>
            <person name="Ortega D.B."/>
            <person name="Pires A.S."/>
            <person name="Pappas G.J.Jr."/>
            <person name="Franco O.L."/>
            <person name="Barreto C."/>
            <person name="Magalhaes B.S."/>
            <person name="Kruger R.H."/>
        </authorList>
    </citation>
    <scope>NUCLEOTIDE SEQUENCE [LARGE SCALE GENOMIC DNA]</scope>
    <source>
        <strain evidence="2 3">AC13</strain>
    </source>
</reference>
<feature type="transmembrane region" description="Helical" evidence="1">
    <location>
        <begin position="80"/>
        <end position="97"/>
    </location>
</feature>
<evidence type="ECO:0000313" key="3">
    <source>
        <dbReference type="Proteomes" id="UP000244184"/>
    </source>
</evidence>
<evidence type="ECO:0000313" key="2">
    <source>
        <dbReference type="EMBL" id="PUA38007.1"/>
    </source>
</evidence>
<feature type="transmembrane region" description="Helical" evidence="1">
    <location>
        <begin position="127"/>
        <end position="150"/>
    </location>
</feature>
<dbReference type="EMBL" id="PYHP01000043">
    <property type="protein sequence ID" value="PUA38007.1"/>
    <property type="molecule type" value="Genomic_DNA"/>
</dbReference>
<feature type="transmembrane region" description="Helical" evidence="1">
    <location>
        <begin position="162"/>
        <end position="183"/>
    </location>
</feature>
<proteinExistence type="predicted"/>
<feature type="transmembrane region" description="Helical" evidence="1">
    <location>
        <begin position="21"/>
        <end position="39"/>
    </location>
</feature>
<evidence type="ECO:0008006" key="4">
    <source>
        <dbReference type="Google" id="ProtNLM"/>
    </source>
</evidence>
<keyword evidence="1" id="KW-0472">Membrane</keyword>
<sequence length="333" mass="35553">METGLSLKIPPENGVVQRLSFWSCFAPVLGLFFLAPLVGEYLLGSISIKEPMALLLLSPMYGGGALLIREVVRRTGRGWPTILLLALAYGVAEPALFDHSLFNASFQGYDFQDATYVPALGISVSNALAFCVGHAVWSISVPIAIVEMLVPDRSKTPWLGRIGLTVTGALYLLGGTIVFLWAAKSQHFLPSVPQFAVSIAVVLGLIGTAFALRRLPRGASDRPGPNPWLVGMAAFFASGLFFLLGGNWLHVAVKTGLIAAMAVAVALWSSRAGWGVRHRFALTGGTLLTYVWGGFVCATFVGNTGPIDRIGNVIFSLGAIVLLMLAARKIRKI</sequence>
<comment type="caution">
    <text evidence="2">The sequence shown here is derived from an EMBL/GenBank/DDBJ whole genome shotgun (WGS) entry which is preliminary data.</text>
</comment>
<feature type="transmembrane region" description="Helical" evidence="1">
    <location>
        <begin position="227"/>
        <end position="245"/>
    </location>
</feature>
<feature type="transmembrane region" description="Helical" evidence="1">
    <location>
        <begin position="51"/>
        <end position="68"/>
    </location>
</feature>
<gene>
    <name evidence="2" type="ORF">C8Z91_16520</name>
</gene>
<accession>A0A2T6G1H9</accession>
<organism evidence="2 3">
    <name type="scientific">Paenibacillus elgii</name>
    <dbReference type="NCBI Taxonomy" id="189691"/>
    <lineage>
        <taxon>Bacteria</taxon>
        <taxon>Bacillati</taxon>
        <taxon>Bacillota</taxon>
        <taxon>Bacilli</taxon>
        <taxon>Bacillales</taxon>
        <taxon>Paenibacillaceae</taxon>
        <taxon>Paenibacillus</taxon>
    </lineage>
</organism>
<evidence type="ECO:0000256" key="1">
    <source>
        <dbReference type="SAM" id="Phobius"/>
    </source>
</evidence>
<protein>
    <recommendedName>
        <fullName evidence="4">DUF998 domain-containing protein</fullName>
    </recommendedName>
</protein>
<feature type="transmembrane region" description="Helical" evidence="1">
    <location>
        <begin position="280"/>
        <end position="301"/>
    </location>
</feature>
<name>A0A2T6G1H9_9BACL</name>